<dbReference type="EMBL" id="AE017308">
    <property type="protein sequence ID" value="AAT27696.1"/>
    <property type="molecule type" value="Genomic_DNA"/>
</dbReference>
<proteinExistence type="predicted"/>
<dbReference type="AlphaFoldDB" id="Q6KI80"/>
<organism evidence="2 3">
    <name type="scientific">Mycoplasma mobile (strain ATCC 43663 / 163K / NCTC 11711)</name>
    <name type="common">Mesomycoplasma mobile</name>
    <dbReference type="NCBI Taxonomy" id="267748"/>
    <lineage>
        <taxon>Bacteria</taxon>
        <taxon>Bacillati</taxon>
        <taxon>Mycoplasmatota</taxon>
        <taxon>Mycoplasmoidales</taxon>
        <taxon>Metamycoplasmataceae</taxon>
        <taxon>Mesomycoplasma</taxon>
    </lineage>
</organism>
<evidence type="ECO:0000256" key="1">
    <source>
        <dbReference type="SAM" id="Coils"/>
    </source>
</evidence>
<sequence length="40" mass="4933">MSFFEEIKMKMQIRKEKKKIEKMQKTLELLEKDSKVKSDK</sequence>
<gene>
    <name evidence="2" type="ordered locus">MMOB2100</name>
</gene>
<dbReference type="HOGENOM" id="CLU_3292730_0_0_14"/>
<keyword evidence="1" id="KW-0175">Coiled coil</keyword>
<feature type="coiled-coil region" evidence="1">
    <location>
        <begin position="13"/>
        <end position="40"/>
    </location>
</feature>
<evidence type="ECO:0000313" key="3">
    <source>
        <dbReference type="Proteomes" id="UP000009072"/>
    </source>
</evidence>
<keyword evidence="3" id="KW-1185">Reference proteome</keyword>
<dbReference type="STRING" id="267748.MMOB2100"/>
<accession>Q6KI80</accession>
<protein>
    <submittedName>
        <fullName evidence="2">ATP synthase operon intergenic protein</fullName>
    </submittedName>
</protein>
<dbReference type="Proteomes" id="UP000009072">
    <property type="component" value="Chromosome"/>
</dbReference>
<name>Q6KI80_MYCM1</name>
<evidence type="ECO:0000313" key="2">
    <source>
        <dbReference type="EMBL" id="AAT27696.1"/>
    </source>
</evidence>
<dbReference type="RefSeq" id="WP_011264730.1">
    <property type="nucleotide sequence ID" value="NC_006908.1"/>
</dbReference>
<dbReference type="KEGG" id="mmo:MMOB2100"/>
<reference evidence="2 3" key="1">
    <citation type="journal article" date="2004" name="Genome Res.">
        <title>The complete genome and proteome of Mycoplasma mobile.</title>
        <authorList>
            <person name="Jaffe J.D."/>
            <person name="Stange-Thomann N."/>
            <person name="Smith C."/>
            <person name="DeCaprio D."/>
            <person name="Fisher S."/>
            <person name="Butler J."/>
            <person name="Calvo S."/>
            <person name="Elkins T."/>
            <person name="FitzGerald M.G."/>
            <person name="Hafez N."/>
            <person name="Kodira C.D."/>
            <person name="Major J."/>
            <person name="Wang S."/>
            <person name="Wilkinson J."/>
            <person name="Nicol R."/>
            <person name="Nusbaum C."/>
            <person name="Birren B."/>
            <person name="Berg H.C."/>
            <person name="Church G.M."/>
        </authorList>
    </citation>
    <scope>NUCLEOTIDE SEQUENCE [LARGE SCALE GENOMIC DNA]</scope>
    <source>
        <strain evidence="3">ATCC 43663 / 163K / NCTC 11711</strain>
    </source>
</reference>